<dbReference type="AlphaFoldDB" id="Q7RE59"/>
<accession>Q7RE59</accession>
<dbReference type="InParanoid" id="Q7RE59"/>
<dbReference type="EMBL" id="AABL01001641">
    <property type="protein sequence ID" value="EAA17206.1"/>
    <property type="molecule type" value="Genomic_DNA"/>
</dbReference>
<evidence type="ECO:0000313" key="1">
    <source>
        <dbReference type="EMBL" id="EAA17206.1"/>
    </source>
</evidence>
<reference evidence="1 2" key="1">
    <citation type="journal article" date="2002" name="Nature">
        <title>Genome sequence and comparative analysis of the model rodent malaria parasite Plasmodium yoelii yoelii.</title>
        <authorList>
            <person name="Carlton J.M."/>
            <person name="Angiuoli S.V."/>
            <person name="Suh B.B."/>
            <person name="Kooij T.W."/>
            <person name="Pertea M."/>
            <person name="Silva J.C."/>
            <person name="Ermolaeva M.D."/>
            <person name="Allen J.E."/>
            <person name="Selengut J.D."/>
            <person name="Koo H.L."/>
            <person name="Peterson J.D."/>
            <person name="Pop M."/>
            <person name="Kosack D.S."/>
            <person name="Shumway M.F."/>
            <person name="Bidwell S.L."/>
            <person name="Shallom S.J."/>
            <person name="van Aken S.E."/>
            <person name="Riedmuller S.B."/>
            <person name="Feldblyum T.V."/>
            <person name="Cho J.K."/>
            <person name="Quackenbush J."/>
            <person name="Sedegah M."/>
            <person name="Shoaibi A."/>
            <person name="Cummings L.M."/>
            <person name="Florens L."/>
            <person name="Yates J.R."/>
            <person name="Raine J.D."/>
            <person name="Sinden R.E."/>
            <person name="Harris M.A."/>
            <person name="Cunningham D.A."/>
            <person name="Preiser P.R."/>
            <person name="Bergman L.W."/>
            <person name="Vaidya A.B."/>
            <person name="van Lin L.H."/>
            <person name="Janse C.J."/>
            <person name="Waters A.P."/>
            <person name="Smith H.O."/>
            <person name="White O.R."/>
            <person name="Salzberg S.L."/>
            <person name="Venter J.C."/>
            <person name="Fraser C.M."/>
            <person name="Hoffman S.L."/>
            <person name="Gardner M.J."/>
            <person name="Carucci D.J."/>
        </authorList>
    </citation>
    <scope>NUCLEOTIDE SEQUENCE [LARGE SCALE GENOMIC DNA]</scope>
    <source>
        <strain evidence="1 2">17XNL</strain>
    </source>
</reference>
<name>Q7RE59_PLAYO</name>
<dbReference type="PaxDb" id="73239-Q7RE59"/>
<proteinExistence type="predicted"/>
<sequence length="20" mass="2475">MSPISKYSLYFKFVVIYYIL</sequence>
<dbReference type="Proteomes" id="UP000008553">
    <property type="component" value="Unassembled WGS sequence"/>
</dbReference>
<comment type="caution">
    <text evidence="1">The sequence shown here is derived from an EMBL/GenBank/DDBJ whole genome shotgun (WGS) entry which is preliminary data.</text>
</comment>
<evidence type="ECO:0000313" key="2">
    <source>
        <dbReference type="Proteomes" id="UP000008553"/>
    </source>
</evidence>
<gene>
    <name evidence="1" type="ORF">PY05209</name>
</gene>
<organism evidence="1 2">
    <name type="scientific">Plasmodium yoelii yoelii</name>
    <dbReference type="NCBI Taxonomy" id="73239"/>
    <lineage>
        <taxon>Eukaryota</taxon>
        <taxon>Sar</taxon>
        <taxon>Alveolata</taxon>
        <taxon>Apicomplexa</taxon>
        <taxon>Aconoidasida</taxon>
        <taxon>Haemosporida</taxon>
        <taxon>Plasmodiidae</taxon>
        <taxon>Plasmodium</taxon>
        <taxon>Plasmodium (Vinckeia)</taxon>
    </lineage>
</organism>
<protein>
    <submittedName>
        <fullName evidence="1">Uncharacterized protein</fullName>
    </submittedName>
</protein>
<keyword evidence="2" id="KW-1185">Reference proteome</keyword>